<sequence length="1506" mass="169800">MSTEEKSIRVITFSGKKKDYRVWSIKFTARSHKKGYKSILDGKETVPTESEYENAIAIDEDKRNKKDCKVIKCYEANAVAYDDLILSIDGLSSTGKVAFNIVETAKSTDYPEGNARLAWLHLANKYAPKTGTSYIQLMRSFVNSKLDLGTDPDDWITELESLRTEMDKVKISGKTDMSDVDLIIHIIASVPEEYEVAVSDLEDRLTSGADKIDIEIVREKLSARFDRLKKNDVKDAVNETALSALGVLLEDEDLHPDELAAFVKQFKGRCNKCGTYGHKAATCPSVKNDGGDPGTSALDDAKPKASTYLRGKKCFLCGKYGHLKSDCKLNKKQSAEQANMAIGESDDDNESIDELGLYAFGLEVTKDDLAFHVIDGVEYPSFTDNTWIGDTGSSCHIVNDDTGLYDITPISEVVGGIGGQSIRATMMGRLNVVIKQADGTQVKRVLYPVKYCLGATERIWSLNQEVNDARLSTDDKHRYVLTYNDEQQTKIVFDRRAKTNNGWVPGVEVIQDTAEIGMFTKQTKTINEYHEELGHPNMVVTRSTAKARHENVVGPIQQCEDCAVGKAHQKRVPKQPVARAKNPGERLFLDISHPKQQSIGGSNDWILVADDATDNCWSWFTRRKDQLSDVIVPFVIDLKATYGITVKCIRCDNSGENHLLERRCNQEGLGIKFEYTAPNTPQQNGRVERKFQTLYGRVRAMLVGSGIKQPLRNKLWAEAANTATMLDNELVKEGETLTSHQKFFGKGVKSPIPIGSTKKFGEMCIVSNREKMMSKLADRGKPCIWLGYAANHAQCTYRVYNPKTRRVIFTRDVVFLRKSYGEWNADKDEATAVKPTTPPDDDDSDDEEEPININHHPIVSESEDEEPDTFFSAPSHESTDDNEESDISEGDTSEAENQTNPKLLREMRKLDASYNPDAHKVIESTKLNEKPIDNGTGRVSDVEGTDELSNLLIATDELSNLLMDITKVASSEKPTLLQLPYDEPKTWEQAWYHPDPYQRKMWRAAIMKEWNDMKKRNVWIVQKRCDMPKDRRCVKSKWVFKLKRNGVFRARIVACGYSQIPGVDFEESYSPVMNDITLRILLVIWIVMTLKAIIADVETAFLYGKLLEVIFMECPPGMMGTTKDDVLRLLMCIYGLVQAAARYYAYMAKTLRSMGFKGGDVDPCLFVKWINGRVCFVGLYVDDNLIIGHPELVDDTIKQLRQKGLILKISDLDDYLSCHIVLSKDKRRAWLGQPHLIASIVNKFGSQIRGLRQYKTPGTPGLSLVRDVERVNPLSTEKHSMYRSGVGLLGYLVKHSRPDLANMQRELSKSLDCPTEASYKELLRGLKYVVDTKEFGLKIEPSLSNVNEPWRIVVYSDSDYATDPDTRRSTSGYILYLRDVPIAWKSKAQQSVSLSSTEAEWIALSEAVKEIKFVVNLLESMKIKVNYPIKCRVDNIGAIFMSQNVTTTSRAKHIDIRTKFVREYVEDGKIKIVFVRSGDNDSDIMTKNVQGDLHDKHSKKLIGKQH</sequence>
<evidence type="ECO:0000313" key="5">
    <source>
        <dbReference type="EMBL" id="ACA60904.1"/>
    </source>
</evidence>
<dbReference type="InterPro" id="IPR013103">
    <property type="entry name" value="RVT_2"/>
</dbReference>
<dbReference type="Pfam" id="PF00098">
    <property type="entry name" value="zf-CCHC"/>
    <property type="match status" value="1"/>
</dbReference>
<evidence type="ECO:0000259" key="4">
    <source>
        <dbReference type="PROSITE" id="PS50994"/>
    </source>
</evidence>
<reference evidence="5" key="1">
    <citation type="submission" date="2008-01" db="EMBL/GenBank/DDBJ databases">
        <title>Pirate Transposons in Diatom Genomes.</title>
        <authorList>
            <person name="Maumus F."/>
            <person name="Allen A."/>
            <person name="Bowler C."/>
        </authorList>
    </citation>
    <scope>NUCLEOTIDE SEQUENCE</scope>
</reference>
<dbReference type="Pfam" id="PF25597">
    <property type="entry name" value="SH3_retrovirus"/>
    <property type="match status" value="1"/>
</dbReference>
<evidence type="ECO:0000256" key="1">
    <source>
        <dbReference type="PROSITE-ProRule" id="PRU00047"/>
    </source>
</evidence>
<dbReference type="EMBL" id="EU432493">
    <property type="protein sequence ID" value="ACA60904.1"/>
    <property type="molecule type" value="Genomic_DNA"/>
</dbReference>
<organism evidence="5">
    <name type="scientific">Thalassiosira pseudonana</name>
    <name type="common">Marine diatom</name>
    <name type="synonym">Cyclotella nana</name>
    <dbReference type="NCBI Taxonomy" id="35128"/>
    <lineage>
        <taxon>Eukaryota</taxon>
        <taxon>Sar</taxon>
        <taxon>Stramenopiles</taxon>
        <taxon>Ochrophyta</taxon>
        <taxon>Bacillariophyta</taxon>
        <taxon>Coscinodiscophyceae</taxon>
        <taxon>Thalassiosirophycidae</taxon>
        <taxon>Thalassiosirales</taxon>
        <taxon>Thalassiosiraceae</taxon>
        <taxon>Thalassiosira</taxon>
    </lineage>
</organism>
<dbReference type="Pfam" id="PF14223">
    <property type="entry name" value="Retrotran_gag_2"/>
    <property type="match status" value="1"/>
</dbReference>
<keyword evidence="1" id="KW-0479">Metal-binding</keyword>
<proteinExistence type="predicted"/>
<keyword evidence="1" id="KW-0862">Zinc</keyword>
<dbReference type="PROSITE" id="PS50994">
    <property type="entry name" value="INTEGRASE"/>
    <property type="match status" value="1"/>
</dbReference>
<name>B1PJ44_THAPS</name>
<dbReference type="InterPro" id="IPR036397">
    <property type="entry name" value="RNaseH_sf"/>
</dbReference>
<dbReference type="SUPFAM" id="SSF53098">
    <property type="entry name" value="Ribonuclease H-like"/>
    <property type="match status" value="1"/>
</dbReference>
<feature type="domain" description="CCHC-type" evidence="3">
    <location>
        <begin position="313"/>
        <end position="328"/>
    </location>
</feature>
<dbReference type="Pfam" id="PF07727">
    <property type="entry name" value="RVT_2"/>
    <property type="match status" value="1"/>
</dbReference>
<protein>
    <submittedName>
        <fullName evidence="5">Gag-pol polyprotein</fullName>
    </submittedName>
</protein>
<dbReference type="Gene3D" id="3.30.420.10">
    <property type="entry name" value="Ribonuclease H-like superfamily/Ribonuclease H"/>
    <property type="match status" value="1"/>
</dbReference>
<dbReference type="SUPFAM" id="SSF56672">
    <property type="entry name" value="DNA/RNA polymerases"/>
    <property type="match status" value="1"/>
</dbReference>
<dbReference type="InterPro" id="IPR036875">
    <property type="entry name" value="Znf_CCHC_sf"/>
</dbReference>
<dbReference type="CDD" id="cd09272">
    <property type="entry name" value="RNase_HI_RT_Ty1"/>
    <property type="match status" value="1"/>
</dbReference>
<dbReference type="InterPro" id="IPR012337">
    <property type="entry name" value="RNaseH-like_sf"/>
</dbReference>
<accession>B1PJ44</accession>
<dbReference type="SUPFAM" id="SSF57756">
    <property type="entry name" value="Retrovirus zinc finger-like domains"/>
    <property type="match status" value="1"/>
</dbReference>
<evidence type="ECO:0000259" key="3">
    <source>
        <dbReference type="PROSITE" id="PS50158"/>
    </source>
</evidence>
<feature type="domain" description="CCHC-type" evidence="3">
    <location>
        <begin position="269"/>
        <end position="285"/>
    </location>
</feature>
<dbReference type="PANTHER" id="PTHR11439:SF483">
    <property type="entry name" value="PEPTIDE SYNTHASE GLIP-LIKE, PUTATIVE (AFU_ORTHOLOGUE AFUA_3G12920)-RELATED"/>
    <property type="match status" value="1"/>
</dbReference>
<feature type="compositionally biased region" description="Acidic residues" evidence="2">
    <location>
        <begin position="839"/>
        <end position="850"/>
    </location>
</feature>
<dbReference type="PANTHER" id="PTHR11439">
    <property type="entry name" value="GAG-POL-RELATED RETROTRANSPOSON"/>
    <property type="match status" value="1"/>
</dbReference>
<dbReference type="PROSITE" id="PS50158">
    <property type="entry name" value="ZF_CCHC"/>
    <property type="match status" value="2"/>
</dbReference>
<dbReference type="Gene3D" id="4.10.60.10">
    <property type="entry name" value="Zinc finger, CCHC-type"/>
    <property type="match status" value="1"/>
</dbReference>
<feature type="region of interest" description="Disordered" evidence="2">
    <location>
        <begin position="827"/>
        <end position="902"/>
    </location>
</feature>
<evidence type="ECO:0000256" key="2">
    <source>
        <dbReference type="SAM" id="MobiDB-lite"/>
    </source>
</evidence>
<dbReference type="InterPro" id="IPR001878">
    <property type="entry name" value="Znf_CCHC"/>
</dbReference>
<dbReference type="GO" id="GO:0003676">
    <property type="term" value="F:nucleic acid binding"/>
    <property type="evidence" value="ECO:0007669"/>
    <property type="project" value="InterPro"/>
</dbReference>
<dbReference type="GO" id="GO:0015074">
    <property type="term" value="P:DNA integration"/>
    <property type="evidence" value="ECO:0007669"/>
    <property type="project" value="InterPro"/>
</dbReference>
<feature type="compositionally biased region" description="Acidic residues" evidence="2">
    <location>
        <begin position="880"/>
        <end position="894"/>
    </location>
</feature>
<dbReference type="InterPro" id="IPR001584">
    <property type="entry name" value="Integrase_cat-core"/>
</dbReference>
<dbReference type="InterPro" id="IPR057670">
    <property type="entry name" value="SH3_retrovirus"/>
</dbReference>
<dbReference type="SMART" id="SM00343">
    <property type="entry name" value="ZnF_C2HC"/>
    <property type="match status" value="2"/>
</dbReference>
<keyword evidence="1" id="KW-0863">Zinc-finger</keyword>
<dbReference type="InterPro" id="IPR043502">
    <property type="entry name" value="DNA/RNA_pol_sf"/>
</dbReference>
<dbReference type="GO" id="GO:0008270">
    <property type="term" value="F:zinc ion binding"/>
    <property type="evidence" value="ECO:0007669"/>
    <property type="project" value="UniProtKB-KW"/>
</dbReference>
<feature type="domain" description="Integrase catalytic" evidence="4">
    <location>
        <begin position="579"/>
        <end position="748"/>
    </location>
</feature>